<evidence type="ECO:0000313" key="19">
    <source>
        <dbReference type="Proteomes" id="UP000264870"/>
    </source>
</evidence>
<dbReference type="Proteomes" id="UP000249482">
    <property type="component" value="Unassembled WGS sequence"/>
</dbReference>
<dbReference type="Proteomes" id="UP000185794">
    <property type="component" value="Unassembled WGS sequence"/>
</dbReference>
<reference evidence="11 21" key="11">
    <citation type="submission" date="2018-09" db="EMBL/GenBank/DDBJ databases">
        <title>Persistent metagenomic signatures of early life antibiotic treatment in the infant gut microbiota and resistome.</title>
        <authorList>
            <person name="Gasparrini A.J."/>
        </authorList>
    </citation>
    <scope>NUCLEOTIDE SEQUENCE [LARGE SCALE GENOMIC DNA]</scope>
    <source>
        <strain evidence="11 21">T0181B.E-10</strain>
    </source>
</reference>
<dbReference type="Proteomes" id="UP000264870">
    <property type="component" value="Unassembled WGS sequence"/>
</dbReference>
<sequence>MHFGQCGNDMWISSKVSRAKAPKNGRLPKKAAIIHKIPEFVGGTADFRRRSFSFERKRKKKIIFLPPFII</sequence>
<dbReference type="Proteomes" id="UP000284508">
    <property type="component" value="Unassembled WGS sequence"/>
</dbReference>
<evidence type="ECO:0000313" key="3">
    <source>
        <dbReference type="EMBL" id="OKV08003.1"/>
    </source>
</evidence>
<evidence type="ECO:0000313" key="21">
    <source>
        <dbReference type="Proteomes" id="UP000460654"/>
    </source>
</evidence>
<dbReference type="Proteomes" id="UP000460654">
    <property type="component" value="Unassembled WGS sequence"/>
</dbReference>
<evidence type="ECO:0000313" key="12">
    <source>
        <dbReference type="Proteomes" id="UP000185794"/>
    </source>
</evidence>
<evidence type="ECO:0000313" key="10">
    <source>
        <dbReference type="EMBL" id="RIB42486.1"/>
    </source>
</evidence>
<dbReference type="EMBL" id="QEMT01000071">
    <property type="protein sequence ID" value="PWH55354.1"/>
    <property type="molecule type" value="Genomic_DNA"/>
</dbReference>
<evidence type="ECO:0000313" key="2">
    <source>
        <dbReference type="EMBL" id="MJL92734.1"/>
    </source>
</evidence>
<evidence type="ECO:0000313" key="5">
    <source>
        <dbReference type="EMBL" id="OZP05136.1"/>
    </source>
</evidence>
<dbReference type="EMBL" id="CP026399">
    <property type="protein sequence ID" value="AUY05373.1"/>
    <property type="molecule type" value="Genomic_DNA"/>
</dbReference>
<proteinExistence type="predicted"/>
<organism evidence="7 16">
    <name type="scientific">Escherichia coli</name>
    <dbReference type="NCBI Taxonomy" id="562"/>
    <lineage>
        <taxon>Bacteria</taxon>
        <taxon>Pseudomonadati</taxon>
        <taxon>Pseudomonadota</taxon>
        <taxon>Gammaproteobacteria</taxon>
        <taxon>Enterobacterales</taxon>
        <taxon>Enterobacteriaceae</taxon>
        <taxon>Escherichia</taxon>
    </lineage>
</organism>
<reference evidence="7 16" key="7">
    <citation type="submission" date="2018-04" db="EMBL/GenBank/DDBJ databases">
        <title>Draft Genomic Sequencing Of Potential Extraintestinal Pathogenic Escherichia coli B8S56 Isolated from Retail Chicken Skin.</title>
        <authorList>
            <person name="Xu A."/>
            <person name="Tilman S."/>
            <person name="Wisser-Parker K."/>
            <person name="Scullen O.J."/>
            <person name="Sommers C."/>
        </authorList>
    </citation>
    <scope>NUCLEOTIDE SEQUENCE [LARGE SCALE GENOMIC DNA]</scope>
    <source>
        <strain evidence="7 16">B8S56</strain>
    </source>
</reference>
<evidence type="ECO:0000313" key="8">
    <source>
        <dbReference type="EMBL" id="PZT67470.1"/>
    </source>
</evidence>
<gene>
    <name evidence="3" type="ORF">AWP47_18260</name>
    <name evidence="4" type="ORF">BXT93_22290</name>
    <name evidence="6" type="ORF">C2M16_18975</name>
    <name evidence="1" type="ORF">C3F40_14810</name>
    <name evidence="5" type="ORF">CG702_00490</name>
    <name evidence="10" type="ORF">D3C88_07750</name>
    <name evidence="11" type="ORF">D4N09_04090</name>
    <name evidence="7" type="ORF">DD762_25005</name>
    <name evidence="8" type="ORF">DNQ45_04310</name>
    <name evidence="2" type="ORF">DNX30_08150</name>
    <name evidence="9" type="ORF">DTL43_19270</name>
</gene>
<dbReference type="EMBL" id="MTPS01000415">
    <property type="protein sequence ID" value="ONG30972.1"/>
    <property type="molecule type" value="Genomic_DNA"/>
</dbReference>
<name>A0A1L3WI60_ECOLX</name>
<evidence type="ECO:0000313" key="6">
    <source>
        <dbReference type="EMBL" id="PNY66357.1"/>
    </source>
</evidence>
<reference evidence="2" key="9">
    <citation type="submission" date="2018-06" db="EMBL/GenBank/DDBJ databases">
        <authorList>
            <person name="Ashton P.M."/>
            <person name="Dallman T."/>
            <person name="Nair S."/>
            <person name="De Pinna E."/>
            <person name="Peters T."/>
            <person name="Grant K."/>
        </authorList>
    </citation>
    <scope>NUCLEOTIDE SEQUENCE [LARGE SCALE GENOMIC DNA]</scope>
    <source>
        <strain evidence="2">462023</strain>
    </source>
</reference>
<evidence type="ECO:0000313" key="13">
    <source>
        <dbReference type="Proteomes" id="UP000188967"/>
    </source>
</evidence>
<reference evidence="9 18" key="10">
    <citation type="submission" date="2018-07" db="EMBL/GenBank/DDBJ databases">
        <title>Whole Genome Sequence Analysis of Avian Pathogenic E. coli - An Australian Perspective.</title>
        <authorList>
            <person name="Cummins M.L."/>
            <person name="Reid C.J."/>
            <person name="Roy Chowdhury P."/>
            <person name="Bushell R."/>
            <person name="Esbert N."/>
            <person name="Tivendale K.A."/>
            <person name="Noormohammadi A.H."/>
            <person name="Islam S."/>
            <person name="Marenda M.S."/>
            <person name="Browning G.F."/>
            <person name="Markham P.F."/>
            <person name="Djordjevic S.P."/>
        </authorList>
    </citation>
    <scope>NUCLEOTIDE SEQUENCE [LARGE SCALE GENOMIC DNA]</scope>
    <source>
        <strain evidence="9 18">AVC211</strain>
    </source>
</reference>
<dbReference type="AlphaFoldDB" id="A0A1L3WI60"/>
<dbReference type="EMBL" id="QOGZ01000025">
    <property type="protein sequence ID" value="RDA35549.1"/>
    <property type="molecule type" value="Genomic_DNA"/>
</dbReference>
<evidence type="ECO:0000313" key="7">
    <source>
        <dbReference type="EMBL" id="PWH55354.1"/>
    </source>
</evidence>
<reference evidence="6 14" key="6">
    <citation type="submission" date="2018-01" db="EMBL/GenBank/DDBJ databases">
        <title>Draft Genomic Sequencing Of Potential Extraintestinal Pathogenic Escherichia coli B8S18 Isolated From Retail Chicken Skin.</title>
        <authorList>
            <person name="Xu A."/>
            <person name="Tilman S."/>
            <person name="Wisser-Parker K."/>
            <person name="Sheen S."/>
            <person name="Sommers C."/>
        </authorList>
    </citation>
    <scope>NUCLEOTIDE SEQUENCE [LARGE SCALE GENOMIC DNA]</scope>
    <source>
        <strain evidence="6 14">B8S18Com</strain>
    </source>
</reference>
<reference evidence="3 12" key="1">
    <citation type="journal article" date="2017" name="Front. Cell. Infect. Microbiol.">
        <title>Chaperone-usher pili loci of human colonization factor-negative enterotoxigenic Escherichia coli.</title>
        <authorList>
            <person name="Del Canto F."/>
            <person name="Vidal R."/>
            <person name="Stine O.C."/>
            <person name="Pop M."/>
        </authorList>
    </citation>
    <scope>NUCLEOTIDE SEQUENCE [LARGE SCALE GENOMIC DNA]</scope>
    <source>
        <strain evidence="3 12">700324</strain>
    </source>
</reference>
<reference evidence="1 15" key="5">
    <citation type="journal article" date="2018" name="MBio">
        <title>Genomic Analysis of Hospital Plumbing Reveals Diverse Reservoir of Bacterial Plasmids Conferring Carbapenem Resistance.</title>
        <authorList>
            <consortium name="NISC Comparative Sequencing Program"/>
            <person name="Weingarten R.A."/>
            <person name="Johnson R.C."/>
            <person name="Conlan S."/>
            <person name="Ramsburg A.M."/>
            <person name="Dekker J.P."/>
            <person name="Lau A.F."/>
            <person name="Khil P."/>
            <person name="Odom R.T."/>
            <person name="Deming C."/>
            <person name="Park M."/>
            <person name="Thomas P.J."/>
            <person name="Henderson D.K."/>
            <person name="Palmore T.N."/>
            <person name="Segre J.A."/>
            <person name="Frank K.M."/>
        </authorList>
    </citation>
    <scope>NUCLEOTIDE SEQUENCE [LARGE SCALE GENOMIC DNA]</scope>
    <source>
        <strain evidence="1 15">ECONIH4</strain>
    </source>
</reference>
<evidence type="ECO:0000313" key="1">
    <source>
        <dbReference type="EMBL" id="AUY05373.1"/>
    </source>
</evidence>
<evidence type="ECO:0000313" key="17">
    <source>
        <dbReference type="Proteomes" id="UP000249482"/>
    </source>
</evidence>
<evidence type="ECO:0000313" key="11">
    <source>
        <dbReference type="EMBL" id="TXU37479.1"/>
    </source>
</evidence>
<protein>
    <submittedName>
        <fullName evidence="7">Uncharacterized protein</fullName>
    </submittedName>
</protein>
<evidence type="ECO:0000313" key="20">
    <source>
        <dbReference type="Proteomes" id="UP000284508"/>
    </source>
</evidence>
<dbReference type="EMBL" id="RTJF01000006">
    <property type="protein sequence ID" value="MJL92734.1"/>
    <property type="molecule type" value="Genomic_DNA"/>
</dbReference>
<reference evidence="10 20" key="4">
    <citation type="journal article" date="2018" name="BMC Microbiol.">
        <title>Genome sequencing of strains of the most prevalent clonal group of O1:K1:H7 Escherichia coli that causes neonatal meningitis in France.</title>
        <authorList>
            <person name="Geslain G."/>
            <person name="Birgy A."/>
            <person name="Adiba S."/>
            <person name="Magnan M."/>
            <person name="Courroux C."/>
            <person name="Levy C."/>
            <person name="Cohen R."/>
            <person name="Bidet P."/>
            <person name="Bonacorsi S."/>
        </authorList>
    </citation>
    <scope>NUCLEOTIDE SEQUENCE [LARGE SCALE GENOMIC DNA]</scope>
    <source>
        <strain evidence="10 20">S308</strain>
    </source>
</reference>
<evidence type="ECO:0000313" key="16">
    <source>
        <dbReference type="Proteomes" id="UP000245761"/>
    </source>
</evidence>
<dbReference type="Proteomes" id="UP000236598">
    <property type="component" value="Unassembled WGS sequence"/>
</dbReference>
<dbReference type="Proteomes" id="UP000188967">
    <property type="component" value="Unassembled WGS sequence"/>
</dbReference>
<dbReference type="Proteomes" id="UP000245761">
    <property type="component" value="Unassembled WGS sequence"/>
</dbReference>
<dbReference type="EMBL" id="NNAK01000001">
    <property type="protein sequence ID" value="OZP05136.1"/>
    <property type="molecule type" value="Genomic_DNA"/>
</dbReference>
<dbReference type="EMBL" id="PPHQ01000016">
    <property type="protein sequence ID" value="PNY66357.1"/>
    <property type="molecule type" value="Genomic_DNA"/>
</dbReference>
<reference evidence="5 19" key="3">
    <citation type="submission" date="2017-07" db="EMBL/GenBank/DDBJ databases">
        <authorList>
            <person name="Zhi S."/>
            <person name="Banting G."/>
            <person name="Neumann N."/>
        </authorList>
    </citation>
    <scope>NUCLEOTIDE SEQUENCE [LARGE SCALE GENOMIC DNA]</scope>
    <source>
        <strain evidence="5 19">WW41</strain>
    </source>
</reference>
<dbReference type="Proteomes" id="UP000885382">
    <property type="component" value="Unassembled WGS sequence"/>
</dbReference>
<reference evidence="8 17" key="8">
    <citation type="submission" date="2018-06" db="EMBL/GenBank/DDBJ databases">
        <title>Draft genome sequence of mcr-1-harboring Escherichia coli isolated from wound infection of a hospitalized patient, in Bolivia.</title>
        <authorList>
            <person name="Munoz M.E."/>
            <person name="Moura Q."/>
            <person name="Ventura P.R.M."/>
            <person name="Bustos L.R."/>
            <person name="Ovando B.G."/>
            <person name="Terrazas D.I.V."/>
            <person name="Yarhui N.B."/>
            <person name="Cerdeira L."/>
            <person name="Lincopan N."/>
        </authorList>
    </citation>
    <scope>NUCLEOTIDE SEQUENCE [LARGE SCALE GENOMIC DNA]</scope>
    <source>
        <strain evidence="8 17">EcMLT</strain>
    </source>
</reference>
<dbReference type="Proteomes" id="UP000239554">
    <property type="component" value="Chromosome"/>
</dbReference>
<evidence type="ECO:0000313" key="18">
    <source>
        <dbReference type="Proteomes" id="UP000253687"/>
    </source>
</evidence>
<dbReference type="EMBL" id="LRKC01000140">
    <property type="protein sequence ID" value="OKV08003.1"/>
    <property type="molecule type" value="Genomic_DNA"/>
</dbReference>
<dbReference type="EMBL" id="QXHA01000450">
    <property type="protein sequence ID" value="RIB42486.1"/>
    <property type="molecule type" value="Genomic_DNA"/>
</dbReference>
<dbReference type="Proteomes" id="UP000253687">
    <property type="component" value="Unassembled WGS sequence"/>
</dbReference>
<reference evidence="4 13" key="2">
    <citation type="submission" date="2017-01" db="EMBL/GenBank/DDBJ databases">
        <title>Draft genome sequence of an E. coli strain isolated from human, in Amazon, Brazil.</title>
        <authorList>
            <person name="Moura Q."/>
            <person name="Fernandes M.R."/>
            <person name="Cerdeira L."/>
            <person name="Vianello M."/>
            <person name="Souza T.A."/>
            <person name="Ienne S."/>
            <person name="Lincopan N."/>
        </authorList>
    </citation>
    <scope>NUCLEOTIDE SEQUENCE [LARGE SCALE GENOMIC DNA]</scope>
    <source>
        <strain evidence="4 13">ICBEcBL-II-13</strain>
    </source>
</reference>
<evidence type="ECO:0000313" key="14">
    <source>
        <dbReference type="Proteomes" id="UP000236598"/>
    </source>
</evidence>
<evidence type="ECO:0000313" key="15">
    <source>
        <dbReference type="Proteomes" id="UP000239554"/>
    </source>
</evidence>
<evidence type="ECO:0000313" key="4">
    <source>
        <dbReference type="EMBL" id="ONG30972.1"/>
    </source>
</evidence>
<accession>A0A1L3WI60</accession>
<evidence type="ECO:0000313" key="9">
    <source>
        <dbReference type="EMBL" id="RDA35549.1"/>
    </source>
</evidence>
<dbReference type="EMBL" id="QKWZ01000087">
    <property type="protein sequence ID" value="PZT67470.1"/>
    <property type="molecule type" value="Genomic_DNA"/>
</dbReference>
<dbReference type="EMBL" id="QYOH01000003">
    <property type="protein sequence ID" value="TXU37479.1"/>
    <property type="molecule type" value="Genomic_DNA"/>
</dbReference>